<feature type="transmembrane region" description="Helical" evidence="1">
    <location>
        <begin position="101"/>
        <end position="122"/>
    </location>
</feature>
<dbReference type="AlphaFoldDB" id="A0A7V8VDJ1"/>
<evidence type="ECO:0000313" key="3">
    <source>
        <dbReference type="Proteomes" id="UP000542342"/>
    </source>
</evidence>
<dbReference type="RefSeq" id="WP_194537472.1">
    <property type="nucleotide sequence ID" value="NZ_JACEFB010000004.1"/>
</dbReference>
<name>A0A7V8VDJ1_9BACT</name>
<accession>A0A7V8VDJ1</accession>
<keyword evidence="1" id="KW-1133">Transmembrane helix</keyword>
<proteinExistence type="predicted"/>
<keyword evidence="1" id="KW-0812">Transmembrane</keyword>
<dbReference type="EMBL" id="JACEFB010000004">
    <property type="protein sequence ID" value="MBA2226035.1"/>
    <property type="molecule type" value="Genomic_DNA"/>
</dbReference>
<organism evidence="2 3">
    <name type="scientific">Thermogemmata fonticola</name>
    <dbReference type="NCBI Taxonomy" id="2755323"/>
    <lineage>
        <taxon>Bacteria</taxon>
        <taxon>Pseudomonadati</taxon>
        <taxon>Planctomycetota</taxon>
        <taxon>Planctomycetia</taxon>
        <taxon>Gemmatales</taxon>
        <taxon>Gemmataceae</taxon>
        <taxon>Thermogemmata</taxon>
    </lineage>
</organism>
<reference evidence="2 3" key="1">
    <citation type="submission" date="2020-07" db="EMBL/GenBank/DDBJ databases">
        <title>Thermogemmata thermophila gen. nov., sp. nov., a novel moderate thermophilic planctomycete from a Kamchatka hot spring.</title>
        <authorList>
            <person name="Elcheninov A.G."/>
            <person name="Podosokorskaya O.A."/>
            <person name="Kovaleva O.L."/>
            <person name="Novikov A."/>
            <person name="Bonch-Osmolovskaya E.A."/>
            <person name="Toshchakov S.V."/>
            <person name="Kublanov I.V."/>
        </authorList>
    </citation>
    <scope>NUCLEOTIDE SEQUENCE [LARGE SCALE GENOMIC DNA]</scope>
    <source>
        <strain evidence="2 3">2918</strain>
    </source>
</reference>
<gene>
    <name evidence="2" type="ORF">H0921_07655</name>
</gene>
<evidence type="ECO:0000313" key="2">
    <source>
        <dbReference type="EMBL" id="MBA2226035.1"/>
    </source>
</evidence>
<keyword evidence="3" id="KW-1185">Reference proteome</keyword>
<protein>
    <submittedName>
        <fullName evidence="2">Uncharacterized protein</fullName>
    </submittedName>
</protein>
<sequence>MTPTAFRLVAVATVAAVAILGIVPGGMATAAAGIRVIPSVFPAVWVVRGAGTVTVAMAIAIARAMAMTVTRHVLVARVISAAAIVVLVIAIVPVFRGIFAVLRGEMVVLPGLAVFVGVGIVGERVGSWACGRGSGGGGAGSAGGVKGLAFSIQVGGGWGGVGFFEEVDGEPLADDRVGREVRRWVSAGGHGFASI</sequence>
<comment type="caution">
    <text evidence="2">The sequence shown here is derived from an EMBL/GenBank/DDBJ whole genome shotgun (WGS) entry which is preliminary data.</text>
</comment>
<feature type="transmembrane region" description="Helical" evidence="1">
    <location>
        <begin position="74"/>
        <end position="95"/>
    </location>
</feature>
<evidence type="ECO:0000256" key="1">
    <source>
        <dbReference type="SAM" id="Phobius"/>
    </source>
</evidence>
<keyword evidence="1" id="KW-0472">Membrane</keyword>
<dbReference type="Proteomes" id="UP000542342">
    <property type="component" value="Unassembled WGS sequence"/>
</dbReference>
<feature type="transmembrane region" description="Helical" evidence="1">
    <location>
        <begin position="43"/>
        <end position="62"/>
    </location>
</feature>